<dbReference type="AlphaFoldDB" id="A0AAV4VM77"/>
<accession>A0AAV4VM77</accession>
<gene>
    <name evidence="1" type="ORF">CDAR_310641</name>
</gene>
<protein>
    <submittedName>
        <fullName evidence="1">Uncharacterized protein</fullName>
    </submittedName>
</protein>
<evidence type="ECO:0000313" key="2">
    <source>
        <dbReference type="Proteomes" id="UP001054837"/>
    </source>
</evidence>
<organism evidence="1 2">
    <name type="scientific">Caerostris darwini</name>
    <dbReference type="NCBI Taxonomy" id="1538125"/>
    <lineage>
        <taxon>Eukaryota</taxon>
        <taxon>Metazoa</taxon>
        <taxon>Ecdysozoa</taxon>
        <taxon>Arthropoda</taxon>
        <taxon>Chelicerata</taxon>
        <taxon>Arachnida</taxon>
        <taxon>Araneae</taxon>
        <taxon>Araneomorphae</taxon>
        <taxon>Entelegynae</taxon>
        <taxon>Araneoidea</taxon>
        <taxon>Araneidae</taxon>
        <taxon>Caerostris</taxon>
    </lineage>
</organism>
<keyword evidence="2" id="KW-1185">Reference proteome</keyword>
<reference evidence="1 2" key="1">
    <citation type="submission" date="2021-06" db="EMBL/GenBank/DDBJ databases">
        <title>Caerostris darwini draft genome.</title>
        <authorList>
            <person name="Kono N."/>
            <person name="Arakawa K."/>
        </authorList>
    </citation>
    <scope>NUCLEOTIDE SEQUENCE [LARGE SCALE GENOMIC DNA]</scope>
</reference>
<evidence type="ECO:0000313" key="1">
    <source>
        <dbReference type="EMBL" id="GIY70951.1"/>
    </source>
</evidence>
<dbReference type="EMBL" id="BPLQ01013254">
    <property type="protein sequence ID" value="GIY70951.1"/>
    <property type="molecule type" value="Genomic_DNA"/>
</dbReference>
<dbReference type="Proteomes" id="UP001054837">
    <property type="component" value="Unassembled WGS sequence"/>
</dbReference>
<sequence>MPITGTSRWSGKSVARQSKIQSIKIQRFHKSGGSLLWPPIMPYRLWPYRNDTPSLHSRHQNSKCSTVHRFQYFYSTVLKSYYFRSEISVGLRV</sequence>
<proteinExistence type="predicted"/>
<comment type="caution">
    <text evidence="1">The sequence shown here is derived from an EMBL/GenBank/DDBJ whole genome shotgun (WGS) entry which is preliminary data.</text>
</comment>
<name>A0AAV4VM77_9ARAC</name>